<evidence type="ECO:0000256" key="1">
    <source>
        <dbReference type="SAM" id="MobiDB-lite"/>
    </source>
</evidence>
<dbReference type="GeneID" id="56033158"/>
<dbReference type="AlphaFoldDB" id="A0A7D5H213"/>
<accession>A0A7D5H213</accession>
<feature type="transmembrane region" description="Helical" evidence="2">
    <location>
        <begin position="197"/>
        <end position="222"/>
    </location>
</feature>
<keyword evidence="2" id="KW-1133">Transmembrane helix</keyword>
<evidence type="ECO:0000313" key="4">
    <source>
        <dbReference type="Proteomes" id="UP000509241"/>
    </source>
</evidence>
<organism evidence="3 4">
    <name type="scientific">Natrinema halophilum</name>
    <dbReference type="NCBI Taxonomy" id="1699371"/>
    <lineage>
        <taxon>Archaea</taxon>
        <taxon>Methanobacteriati</taxon>
        <taxon>Methanobacteriota</taxon>
        <taxon>Stenosarchaea group</taxon>
        <taxon>Halobacteria</taxon>
        <taxon>Halobacteriales</taxon>
        <taxon>Natrialbaceae</taxon>
        <taxon>Natrinema</taxon>
    </lineage>
</organism>
<keyword evidence="2" id="KW-0472">Membrane</keyword>
<evidence type="ECO:0000313" key="3">
    <source>
        <dbReference type="EMBL" id="QLG48731.1"/>
    </source>
</evidence>
<sequence length="226" mass="23790">MADSDADRGAESGRGTDTGNRADTGRRADVRSAVDTDEPPYRVALAPLLEKIESFEVDVRAVEAAIAGGLAGGFQAALVIQLYDTDAIRRIGAVVGAPTLDGGWLAMFALGVLFALPFHGYVSRSIDGFVSKVLELSRANEALRTILSVVLRRSALTTTTVVLGNGYGIAIGILFSVFLLPMWLTVVTNVATPVPDVTIAGVAGVIAWTVYGGTLGFVYGLIIEYR</sequence>
<feature type="transmembrane region" description="Helical" evidence="2">
    <location>
        <begin position="61"/>
        <end position="83"/>
    </location>
</feature>
<reference evidence="3 4" key="1">
    <citation type="submission" date="2020-07" db="EMBL/GenBank/DDBJ databases">
        <authorList>
            <person name="Cui H."/>
        </authorList>
    </citation>
    <scope>NUCLEOTIDE SEQUENCE [LARGE SCALE GENOMIC DNA]</scope>
    <source>
        <strain evidence="3 4">YPL8</strain>
    </source>
</reference>
<proteinExistence type="predicted"/>
<dbReference type="EMBL" id="CP058601">
    <property type="protein sequence ID" value="QLG48731.1"/>
    <property type="molecule type" value="Genomic_DNA"/>
</dbReference>
<gene>
    <name evidence="3" type="ORF">HYG82_07665</name>
</gene>
<evidence type="ECO:0000256" key="2">
    <source>
        <dbReference type="SAM" id="Phobius"/>
    </source>
</evidence>
<name>A0A7D5H213_9EURY</name>
<feature type="compositionally biased region" description="Basic and acidic residues" evidence="1">
    <location>
        <begin position="1"/>
        <end position="11"/>
    </location>
</feature>
<dbReference type="OrthoDB" id="177915at2157"/>
<dbReference type="KEGG" id="haly:HYG82_07665"/>
<keyword evidence="4" id="KW-1185">Reference proteome</keyword>
<keyword evidence="2" id="KW-0812">Transmembrane</keyword>
<feature type="compositionally biased region" description="Basic and acidic residues" evidence="1">
    <location>
        <begin position="23"/>
        <end position="33"/>
    </location>
</feature>
<protein>
    <submittedName>
        <fullName evidence="3">Uncharacterized protein</fullName>
    </submittedName>
</protein>
<dbReference type="Proteomes" id="UP000509241">
    <property type="component" value="Chromosome"/>
</dbReference>
<dbReference type="RefSeq" id="WP_179260468.1">
    <property type="nucleotide sequence ID" value="NZ_CP058601.1"/>
</dbReference>
<feature type="region of interest" description="Disordered" evidence="1">
    <location>
        <begin position="1"/>
        <end position="33"/>
    </location>
</feature>
<feature type="transmembrane region" description="Helical" evidence="2">
    <location>
        <begin position="103"/>
        <end position="122"/>
    </location>
</feature>
<feature type="transmembrane region" description="Helical" evidence="2">
    <location>
        <begin position="161"/>
        <end position="185"/>
    </location>
</feature>